<keyword evidence="3" id="KW-1003">Cell membrane</keyword>
<protein>
    <submittedName>
        <fullName evidence="9">Zinc permease</fullName>
    </submittedName>
</protein>
<dbReference type="Pfam" id="PF02535">
    <property type="entry name" value="Zip"/>
    <property type="match status" value="1"/>
</dbReference>
<evidence type="ECO:0000256" key="6">
    <source>
        <dbReference type="ARBA" id="ARBA00022989"/>
    </source>
</evidence>
<name>A0A1G1W8Q5_9BACT</name>
<dbReference type="GO" id="GO:0005385">
    <property type="term" value="F:zinc ion transmembrane transporter activity"/>
    <property type="evidence" value="ECO:0007669"/>
    <property type="project" value="TreeGrafter"/>
</dbReference>
<accession>A0A1G1W8Q5</accession>
<evidence type="ECO:0000256" key="8">
    <source>
        <dbReference type="SAM" id="Phobius"/>
    </source>
</evidence>
<dbReference type="InterPro" id="IPR003689">
    <property type="entry name" value="ZIP"/>
</dbReference>
<evidence type="ECO:0000313" key="9">
    <source>
        <dbReference type="EMBL" id="OGY24049.1"/>
    </source>
</evidence>
<comment type="caution">
    <text evidence="9">The sequence shown here is derived from an EMBL/GenBank/DDBJ whole genome shotgun (WGS) entry which is preliminary data.</text>
</comment>
<evidence type="ECO:0000256" key="4">
    <source>
        <dbReference type="ARBA" id="ARBA00022692"/>
    </source>
</evidence>
<proteinExistence type="inferred from homology"/>
<organism evidence="9 10">
    <name type="scientific">Candidatus Woykebacteria bacterium RBG_13_40_15</name>
    <dbReference type="NCBI Taxonomy" id="1802593"/>
    <lineage>
        <taxon>Bacteria</taxon>
        <taxon>Candidatus Woykeibacteriota</taxon>
    </lineage>
</organism>
<dbReference type="STRING" id="1802593.A2172_00685"/>
<evidence type="ECO:0000256" key="7">
    <source>
        <dbReference type="ARBA" id="ARBA00023136"/>
    </source>
</evidence>
<dbReference type="PANTHER" id="PTHR11040:SF211">
    <property type="entry name" value="ZINC TRANSPORTER ZIP11"/>
    <property type="match status" value="1"/>
</dbReference>
<feature type="transmembrane region" description="Helical" evidence="8">
    <location>
        <begin position="69"/>
        <end position="87"/>
    </location>
</feature>
<keyword evidence="5" id="KW-0862">Zinc</keyword>
<evidence type="ECO:0000256" key="3">
    <source>
        <dbReference type="ARBA" id="ARBA00022475"/>
    </source>
</evidence>
<keyword evidence="7 8" id="KW-0472">Membrane</keyword>
<feature type="transmembrane region" description="Helical" evidence="8">
    <location>
        <begin position="37"/>
        <end position="57"/>
    </location>
</feature>
<feature type="transmembrane region" description="Helical" evidence="8">
    <location>
        <begin position="228"/>
        <end position="246"/>
    </location>
</feature>
<dbReference type="EMBL" id="MHCP01000015">
    <property type="protein sequence ID" value="OGY24049.1"/>
    <property type="molecule type" value="Genomic_DNA"/>
</dbReference>
<dbReference type="PANTHER" id="PTHR11040">
    <property type="entry name" value="ZINC/IRON TRANSPORTER"/>
    <property type="match status" value="1"/>
</dbReference>
<comment type="subcellular location">
    <subcellularLocation>
        <location evidence="1">Cell membrane</location>
        <topology evidence="1">Multi-pass membrane protein</topology>
    </subcellularLocation>
</comment>
<evidence type="ECO:0000256" key="1">
    <source>
        <dbReference type="ARBA" id="ARBA00004651"/>
    </source>
</evidence>
<evidence type="ECO:0000313" key="10">
    <source>
        <dbReference type="Proteomes" id="UP000176631"/>
    </source>
</evidence>
<keyword evidence="4 8" id="KW-0812">Transmembrane</keyword>
<feature type="transmembrane region" description="Helical" evidence="8">
    <location>
        <begin position="126"/>
        <end position="145"/>
    </location>
</feature>
<keyword evidence="6 8" id="KW-1133">Transmembrane helix</keyword>
<dbReference type="GO" id="GO:0005886">
    <property type="term" value="C:plasma membrane"/>
    <property type="evidence" value="ECO:0007669"/>
    <property type="project" value="UniProtKB-SubCell"/>
</dbReference>
<sequence>MLPITYLAVLFLAFLSGLTTLIGVALAIKFGECKKGMIIGLGFAAGIMLLISFFELIPESLGAVGIQRSLIALSLGILLFAALNFLIPHTHLVREKGHLDSHLYKTAYLVAIGLVLHDFPEGFAMANSYIFSPSLGLLIAISIAIHNIPEEFAMATPIVLVKEKSFLFKAAFFSGLAEPAGAIVGLFAVHFMAALNPLFMSFAAGAMIFVAIHELLPMAATYKKIPLFILGVILSAFVYLGLTLLIPE</sequence>
<dbReference type="AlphaFoldDB" id="A0A1G1W8Q5"/>
<evidence type="ECO:0000256" key="5">
    <source>
        <dbReference type="ARBA" id="ARBA00022833"/>
    </source>
</evidence>
<comment type="similarity">
    <text evidence="2">Belongs to the ZIP transporter (TC 2.A.5) family.</text>
</comment>
<feature type="transmembrane region" description="Helical" evidence="8">
    <location>
        <begin position="166"/>
        <end position="192"/>
    </location>
</feature>
<feature type="transmembrane region" description="Helical" evidence="8">
    <location>
        <begin position="198"/>
        <end position="216"/>
    </location>
</feature>
<evidence type="ECO:0000256" key="2">
    <source>
        <dbReference type="ARBA" id="ARBA00006939"/>
    </source>
</evidence>
<gene>
    <name evidence="9" type="ORF">A2172_00685</name>
</gene>
<reference evidence="9 10" key="1">
    <citation type="journal article" date="2016" name="Nat. Commun.">
        <title>Thousands of microbial genomes shed light on interconnected biogeochemical processes in an aquifer system.</title>
        <authorList>
            <person name="Anantharaman K."/>
            <person name="Brown C.T."/>
            <person name="Hug L.A."/>
            <person name="Sharon I."/>
            <person name="Castelle C.J."/>
            <person name="Probst A.J."/>
            <person name="Thomas B.C."/>
            <person name="Singh A."/>
            <person name="Wilkins M.J."/>
            <person name="Karaoz U."/>
            <person name="Brodie E.L."/>
            <person name="Williams K.H."/>
            <person name="Hubbard S.S."/>
            <person name="Banfield J.F."/>
        </authorList>
    </citation>
    <scope>NUCLEOTIDE SEQUENCE [LARGE SCALE GENOMIC DNA]</scope>
</reference>
<dbReference type="Proteomes" id="UP000176631">
    <property type="component" value="Unassembled WGS sequence"/>
</dbReference>